<dbReference type="Proteomes" id="UP000621510">
    <property type="component" value="Unassembled WGS sequence"/>
</dbReference>
<accession>A0ABS1PEV7</accession>
<keyword evidence="2" id="KW-1185">Reference proteome</keyword>
<gene>
    <name evidence="1" type="ORF">JK364_00530</name>
</gene>
<protein>
    <submittedName>
        <fullName evidence="1">Uncharacterized protein</fullName>
    </submittedName>
</protein>
<name>A0ABS1PEV7_9ACTN</name>
<organism evidence="1 2">
    <name type="scientific">Streptomyces endocoffeicus</name>
    <dbReference type="NCBI Taxonomy" id="2898945"/>
    <lineage>
        <taxon>Bacteria</taxon>
        <taxon>Bacillati</taxon>
        <taxon>Actinomycetota</taxon>
        <taxon>Actinomycetes</taxon>
        <taxon>Kitasatosporales</taxon>
        <taxon>Streptomycetaceae</taxon>
        <taxon>Streptomyces</taxon>
    </lineage>
</organism>
<evidence type="ECO:0000313" key="1">
    <source>
        <dbReference type="EMBL" id="MBL1110907.1"/>
    </source>
</evidence>
<sequence length="119" mass="12901">MPFADPLSDGRYRLAGLPAERSSAKPSTVALIDILKEAALRTGMLKALAPMAIHSRLLNCTGSEVAAAIEGHDVKDEDGWGVERPFVMLSPDHALRECWSAAVRRFARSSTGLASWLLR</sequence>
<dbReference type="RefSeq" id="WP_201849007.1">
    <property type="nucleotide sequence ID" value="NZ_JAERRG010000001.1"/>
</dbReference>
<comment type="caution">
    <text evidence="1">The sequence shown here is derived from an EMBL/GenBank/DDBJ whole genome shotgun (WGS) entry which is preliminary data.</text>
</comment>
<dbReference type="EMBL" id="JAERRG010000001">
    <property type="protein sequence ID" value="MBL1110907.1"/>
    <property type="molecule type" value="Genomic_DNA"/>
</dbReference>
<evidence type="ECO:0000313" key="2">
    <source>
        <dbReference type="Proteomes" id="UP000621510"/>
    </source>
</evidence>
<proteinExistence type="predicted"/>
<reference evidence="1 2" key="1">
    <citation type="submission" date="2021-01" db="EMBL/GenBank/DDBJ databases">
        <title>WGS of actinomycetes isolated from Thailand.</title>
        <authorList>
            <person name="Thawai C."/>
        </authorList>
    </citation>
    <scope>NUCLEOTIDE SEQUENCE [LARGE SCALE GENOMIC DNA]</scope>
    <source>
        <strain evidence="1 2">CA3R110</strain>
    </source>
</reference>